<dbReference type="AlphaFoldDB" id="A0A7X2NMA3"/>
<sequence length="561" mass="63994">MRRMNSEFKTANMSEEGQKLSNRDYFGYVEMDDFACYVLADSLDEDSFVNSARLVVESVIRDFTEAPSMGKRRLKWMVRRAHMELLRQKKGMHLKASVVIAVTDYRKIRYAYVGNSRYYLIRNARIMERTEDQSLTNNLTEAGKIPLDQAAVHEERNNLYSFLGERGTPKTQVSQKRKLENGDIFLLLTRGVWEQCPDESLLEIVNDAKEPDEVLQRAEDCILERQETSEIDNYTMAVTFAGKVYQSPKKPWTLKRLLMLAIPIVLAVGGIGLTLFLRHRSIQIKKQALAESMENGEIYLQYDNYQRAAEEYGEAKKLADKLNRREESAESDQYRKLAEQIILADEALIAEKYEKAQGLYLTARELSEKAGNVGKAYIESQLDRAKDYIEVYDLIAMGERKEEYGNLKGAIAAYKEAREKAASLYYSEGKSEALEKQAAAEEALEKAKLEEEARQKEQAEAVAVEAAKQQQEEEAALELENQQKANDQQNAIDLENQGNMFLAQGQYESAITFYQTAQAIYRRLELSDLADNLNPKIEAARAGMNAVFEEETTTETDTGQQ</sequence>
<evidence type="ECO:0000313" key="5">
    <source>
        <dbReference type="Proteomes" id="UP000429958"/>
    </source>
</evidence>
<name>A0A7X2NMA3_9CLOT</name>
<dbReference type="Gene3D" id="3.60.40.10">
    <property type="entry name" value="PPM-type phosphatase domain"/>
    <property type="match status" value="1"/>
</dbReference>
<dbReference type="RefSeq" id="WP_154472959.1">
    <property type="nucleotide sequence ID" value="NZ_VUMD01000011.1"/>
</dbReference>
<comment type="caution">
    <text evidence="4">The sequence shown here is derived from an EMBL/GenBank/DDBJ whole genome shotgun (WGS) entry which is preliminary data.</text>
</comment>
<organism evidence="4 5">
    <name type="scientific">Clostridium porci</name>
    <dbReference type="NCBI Taxonomy" id="2605778"/>
    <lineage>
        <taxon>Bacteria</taxon>
        <taxon>Bacillati</taxon>
        <taxon>Bacillota</taxon>
        <taxon>Clostridia</taxon>
        <taxon>Eubacteriales</taxon>
        <taxon>Clostridiaceae</taxon>
        <taxon>Clostridium</taxon>
    </lineage>
</organism>
<feature type="coiled-coil region" evidence="1">
    <location>
        <begin position="430"/>
        <end position="497"/>
    </location>
</feature>
<feature type="coiled-coil region" evidence="1">
    <location>
        <begin position="305"/>
        <end position="332"/>
    </location>
</feature>
<feature type="transmembrane region" description="Helical" evidence="2">
    <location>
        <begin position="257"/>
        <end position="277"/>
    </location>
</feature>
<dbReference type="InterPro" id="IPR001932">
    <property type="entry name" value="PPM-type_phosphatase-like_dom"/>
</dbReference>
<proteinExistence type="predicted"/>
<gene>
    <name evidence="4" type="ORF">FYJ39_13260</name>
</gene>
<dbReference type="EMBL" id="VUMD01000011">
    <property type="protein sequence ID" value="MSS37517.1"/>
    <property type="molecule type" value="Genomic_DNA"/>
</dbReference>
<keyword evidence="1" id="KW-0175">Coiled coil</keyword>
<reference evidence="4 5" key="1">
    <citation type="submission" date="2019-08" db="EMBL/GenBank/DDBJ databases">
        <title>In-depth cultivation of the pig gut microbiome towards novel bacterial diversity and tailored functional studies.</title>
        <authorList>
            <person name="Wylensek D."/>
            <person name="Hitch T.C.A."/>
            <person name="Clavel T."/>
        </authorList>
    </citation>
    <scope>NUCLEOTIDE SEQUENCE [LARGE SCALE GENOMIC DNA]</scope>
    <source>
        <strain evidence="4 5">WCA-389-WT-23D1</strain>
    </source>
</reference>
<dbReference type="InterPro" id="IPR036457">
    <property type="entry name" value="PPM-type-like_dom_sf"/>
</dbReference>
<evidence type="ECO:0000259" key="3">
    <source>
        <dbReference type="SMART" id="SM00331"/>
    </source>
</evidence>
<keyword evidence="2" id="KW-1133">Transmembrane helix</keyword>
<feature type="domain" description="PPM-type phosphatase" evidence="3">
    <location>
        <begin position="5"/>
        <end position="226"/>
    </location>
</feature>
<dbReference type="Proteomes" id="UP000429958">
    <property type="component" value="Unassembled WGS sequence"/>
</dbReference>
<accession>A0A7X2NMA3</accession>
<keyword evidence="5" id="KW-1185">Reference proteome</keyword>
<evidence type="ECO:0000256" key="2">
    <source>
        <dbReference type="SAM" id="Phobius"/>
    </source>
</evidence>
<dbReference type="SUPFAM" id="SSF81606">
    <property type="entry name" value="PP2C-like"/>
    <property type="match status" value="1"/>
</dbReference>
<dbReference type="SMART" id="SM00331">
    <property type="entry name" value="PP2C_SIG"/>
    <property type="match status" value="1"/>
</dbReference>
<keyword evidence="2" id="KW-0812">Transmembrane</keyword>
<evidence type="ECO:0000256" key="1">
    <source>
        <dbReference type="SAM" id="Coils"/>
    </source>
</evidence>
<protein>
    <recommendedName>
        <fullName evidence="3">PPM-type phosphatase domain-containing protein</fullName>
    </recommendedName>
</protein>
<keyword evidence="2" id="KW-0472">Membrane</keyword>
<evidence type="ECO:0000313" key="4">
    <source>
        <dbReference type="EMBL" id="MSS37517.1"/>
    </source>
</evidence>